<feature type="domain" description="DUF4277" evidence="4">
    <location>
        <begin position="16"/>
        <end position="122"/>
    </location>
</feature>
<evidence type="ECO:0000313" key="6">
    <source>
        <dbReference type="Proteomes" id="UP001152872"/>
    </source>
</evidence>
<reference evidence="5" key="1">
    <citation type="submission" date="2019-05" db="EMBL/GenBank/DDBJ databases">
        <title>Whole genome sequencing of Pseudanabaena catenata USMAC16.</title>
        <authorList>
            <person name="Khan Z."/>
            <person name="Omar W.M."/>
            <person name="Convey P."/>
            <person name="Merican F."/>
            <person name="Najimudin N."/>
        </authorList>
    </citation>
    <scope>NUCLEOTIDE SEQUENCE</scope>
    <source>
        <strain evidence="5">USMAC16</strain>
    </source>
</reference>
<organism evidence="5 6">
    <name type="scientific">Pseudanabaena catenata USMAC16</name>
    <dbReference type="NCBI Taxonomy" id="1855837"/>
    <lineage>
        <taxon>Bacteria</taxon>
        <taxon>Bacillati</taxon>
        <taxon>Cyanobacteriota</taxon>
        <taxon>Cyanophyceae</taxon>
        <taxon>Pseudanabaenales</taxon>
        <taxon>Pseudanabaenaceae</taxon>
        <taxon>Pseudanabaena</taxon>
    </lineage>
</organism>
<keyword evidence="6" id="KW-1185">Reference proteome</keyword>
<comment type="caution">
    <text evidence="5">The sequence shown here is derived from an EMBL/GenBank/DDBJ whole genome shotgun (WGS) entry which is preliminary data.</text>
</comment>
<name>A0A9X4M7I7_9CYAN</name>
<evidence type="ECO:0000259" key="3">
    <source>
        <dbReference type="Pfam" id="PF01609"/>
    </source>
</evidence>
<dbReference type="Pfam" id="PF14104">
    <property type="entry name" value="DUF4277"/>
    <property type="match status" value="1"/>
</dbReference>
<dbReference type="PANTHER" id="PTHR34614">
    <property type="match status" value="1"/>
</dbReference>
<dbReference type="NCBIfam" id="NF033559">
    <property type="entry name" value="transpos_IS1634"/>
    <property type="match status" value="1"/>
</dbReference>
<keyword evidence="2" id="KW-0812">Transmembrane</keyword>
<dbReference type="GO" id="GO:0003677">
    <property type="term" value="F:DNA binding"/>
    <property type="evidence" value="ECO:0007669"/>
    <property type="project" value="InterPro"/>
</dbReference>
<proteinExistence type="predicted"/>
<evidence type="ECO:0000259" key="4">
    <source>
        <dbReference type="Pfam" id="PF14104"/>
    </source>
</evidence>
<dbReference type="InterPro" id="IPR002559">
    <property type="entry name" value="Transposase_11"/>
</dbReference>
<evidence type="ECO:0000256" key="1">
    <source>
        <dbReference type="SAM" id="Coils"/>
    </source>
</evidence>
<accession>A0A9X4M7I7</accession>
<dbReference type="Proteomes" id="UP001152872">
    <property type="component" value="Unassembled WGS sequence"/>
</dbReference>
<protein>
    <submittedName>
        <fullName evidence="5">IS1634 family transposase</fullName>
    </submittedName>
</protein>
<keyword evidence="1" id="KW-0175">Coiled coil</keyword>
<keyword evidence="2" id="KW-1133">Transmembrane helix</keyword>
<dbReference type="InterPro" id="IPR025457">
    <property type="entry name" value="DUF4277"/>
</dbReference>
<dbReference type="EMBL" id="VBTY01000085">
    <property type="protein sequence ID" value="MDG3495173.1"/>
    <property type="molecule type" value="Genomic_DNA"/>
</dbReference>
<feature type="domain" description="Transposase IS4-like" evidence="3">
    <location>
        <begin position="138"/>
        <end position="460"/>
    </location>
</feature>
<feature type="transmembrane region" description="Helical" evidence="2">
    <location>
        <begin position="55"/>
        <end position="75"/>
    </location>
</feature>
<dbReference type="Pfam" id="PF01609">
    <property type="entry name" value="DDE_Tnp_1"/>
    <property type="match status" value="1"/>
</dbReference>
<dbReference type="InterPro" id="IPR047654">
    <property type="entry name" value="IS1634_transpos"/>
</dbReference>
<evidence type="ECO:0000313" key="5">
    <source>
        <dbReference type="EMBL" id="MDG3495173.1"/>
    </source>
</evidence>
<dbReference type="GO" id="GO:0004803">
    <property type="term" value="F:transposase activity"/>
    <property type="evidence" value="ECO:0007669"/>
    <property type="project" value="InterPro"/>
</dbReference>
<feature type="coiled-coil region" evidence="1">
    <location>
        <begin position="291"/>
        <end position="318"/>
    </location>
</feature>
<dbReference type="PANTHER" id="PTHR34614:SF2">
    <property type="entry name" value="TRANSPOSASE IS4-LIKE DOMAIN-CONTAINING PROTEIN"/>
    <property type="match status" value="1"/>
</dbReference>
<dbReference type="AlphaFoldDB" id="A0A9X4M7I7"/>
<evidence type="ECO:0000256" key="2">
    <source>
        <dbReference type="SAM" id="Phobius"/>
    </source>
</evidence>
<dbReference type="GO" id="GO:0006313">
    <property type="term" value="P:DNA transposition"/>
    <property type="evidence" value="ECO:0007669"/>
    <property type="project" value="InterPro"/>
</dbReference>
<keyword evidence="2" id="KW-0472">Membrane</keyword>
<gene>
    <name evidence="5" type="ORF">FEV09_11440</name>
</gene>
<sequence>MTKKQKKEVGINTEIKVSNLDHLGIVAGIIDEMGIEKEINMIIGRSSREKVSAGIIVKAMLLNGLGFVSAPLYMFGKFFEGKATEHLLGEGITAEQINDDRIGQVLDDLHEAGLSETFLGISLKAVAKYEIKVETGHIDSTSFHVDGEYGREEEGSIEITHGYSRDHRPDLKQFMMNLICVGDGDIPVMMEVVSGNQADKARFAGLLQEFKEQWTFEGICVGDAALYSEENLVAMTGLKWLTRVPLSIKAASEMVSSTTNLQESKFKGYSTAESVSEYGGVRQRWILVDSQARRKSDIKKLDKKLEQIQQNCHQELQVLARQDFACAADAIAAAEKLSTQMKWHQLDHIQTVEKPHYAKRGKPQPDAIPTSISYRITATVIPIDSEILAQRQRCGRFILATNILEPLQFTADDALREYKAQQATERGFRFLKDPLFFTSSVFLKSAKRIEALGMIMVLCLLVYNLAQRQLRLALAIAQDTIPNQLGKPTNSPTLRWIFQCFMAVHLVSFQGLSQVVNLSTLRLHILKFFSSACQRYYLLPEPLS</sequence>